<evidence type="ECO:0000256" key="2">
    <source>
        <dbReference type="ARBA" id="ARBA00022801"/>
    </source>
</evidence>
<evidence type="ECO:0000256" key="3">
    <source>
        <dbReference type="ARBA" id="ARBA00023098"/>
    </source>
</evidence>
<organism evidence="5 6">
    <name type="scientific">Pseudomarimonas arenosa</name>
    <dbReference type="NCBI Taxonomy" id="2774145"/>
    <lineage>
        <taxon>Bacteria</taxon>
        <taxon>Pseudomonadati</taxon>
        <taxon>Pseudomonadota</taxon>
        <taxon>Gammaproteobacteria</taxon>
        <taxon>Lysobacterales</taxon>
        <taxon>Lysobacteraceae</taxon>
        <taxon>Pseudomarimonas</taxon>
    </lineage>
</organism>
<dbReference type="EMBL" id="JACYTR010000013">
    <property type="protein sequence ID" value="MBD8525868.1"/>
    <property type="molecule type" value="Genomic_DNA"/>
</dbReference>
<dbReference type="InterPro" id="IPR007431">
    <property type="entry name" value="ACP_PD"/>
</dbReference>
<dbReference type="PIRSF" id="PIRSF011489">
    <property type="entry name" value="DUF479"/>
    <property type="match status" value="1"/>
</dbReference>
<dbReference type="PANTHER" id="PTHR38764:SF1">
    <property type="entry name" value="ACYL CARRIER PROTEIN PHOSPHODIESTERASE"/>
    <property type="match status" value="1"/>
</dbReference>
<sequence length="205" mass="24346">MNYLAHILLANHSEDAMIGAFLGDFMRPRDADHLSLELQHEMWLHRYIDSYTDRHPEVRAARHCCRAPLRLFARIALDVYFDHLLARRWSHYCDEPLDQFAARFYRALGACSAQLPLHVQVVISRMRRHDWLHSYRHFEAVQRAVAAIARRLSRKGDHLLAALVELREFEQQVSWHFERFFPQLQAYALERRAILNYEVRQATKG</sequence>
<keyword evidence="4" id="KW-0275">Fatty acid biosynthesis</keyword>
<reference evidence="5 6" key="1">
    <citation type="submission" date="2020-09" db="EMBL/GenBank/DDBJ databases">
        <title>Pseudoxanthomonas sp. CAU 1598 isolated from sand of Yaerae Beach.</title>
        <authorList>
            <person name="Kim W."/>
        </authorList>
    </citation>
    <scope>NUCLEOTIDE SEQUENCE [LARGE SCALE GENOMIC DNA]</scope>
    <source>
        <strain evidence="5 6">CAU 1598</strain>
    </source>
</reference>
<dbReference type="GO" id="GO:0008770">
    <property type="term" value="F:[acyl-carrier-protein] phosphodiesterase activity"/>
    <property type="evidence" value="ECO:0007669"/>
    <property type="project" value="InterPro"/>
</dbReference>
<keyword evidence="4" id="KW-0276">Fatty acid metabolism</keyword>
<evidence type="ECO:0000256" key="1">
    <source>
        <dbReference type="ARBA" id="ARBA00022516"/>
    </source>
</evidence>
<dbReference type="RefSeq" id="WP_192029286.1">
    <property type="nucleotide sequence ID" value="NZ_JACYTR010000013.1"/>
</dbReference>
<dbReference type="Pfam" id="PF04336">
    <property type="entry name" value="ACP_PD"/>
    <property type="match status" value="1"/>
</dbReference>
<keyword evidence="1" id="KW-0444">Lipid biosynthesis</keyword>
<keyword evidence="2" id="KW-0378">Hydrolase</keyword>
<dbReference type="GO" id="GO:0006633">
    <property type="term" value="P:fatty acid biosynthetic process"/>
    <property type="evidence" value="ECO:0007669"/>
    <property type="project" value="UniProtKB-KW"/>
</dbReference>
<comment type="caution">
    <text evidence="5">The sequence shown here is derived from an EMBL/GenBank/DDBJ whole genome shotgun (WGS) entry which is preliminary data.</text>
</comment>
<accession>A0AAW3ZIP3</accession>
<evidence type="ECO:0000256" key="4">
    <source>
        <dbReference type="ARBA" id="ARBA00023160"/>
    </source>
</evidence>
<protein>
    <submittedName>
        <fullName evidence="5">DUF479 domain-containing protein</fullName>
    </submittedName>
</protein>
<gene>
    <name evidence="5" type="ORF">IFO71_08940</name>
</gene>
<proteinExistence type="predicted"/>
<keyword evidence="3" id="KW-0443">Lipid metabolism</keyword>
<evidence type="ECO:0000313" key="5">
    <source>
        <dbReference type="EMBL" id="MBD8525868.1"/>
    </source>
</evidence>
<dbReference type="PANTHER" id="PTHR38764">
    <property type="entry name" value="ACYL CARRIER PROTEIN PHOSPHODIESTERASE"/>
    <property type="match status" value="1"/>
</dbReference>
<dbReference type="AlphaFoldDB" id="A0AAW3ZIP3"/>
<keyword evidence="6" id="KW-1185">Reference proteome</keyword>
<dbReference type="Proteomes" id="UP000613768">
    <property type="component" value="Unassembled WGS sequence"/>
</dbReference>
<name>A0AAW3ZIP3_9GAMM</name>
<evidence type="ECO:0000313" key="6">
    <source>
        <dbReference type="Proteomes" id="UP000613768"/>
    </source>
</evidence>